<reference evidence="3 4" key="1">
    <citation type="submission" date="2016-05" db="EMBL/GenBank/DDBJ databases">
        <authorList>
            <person name="Lavstsen T."/>
            <person name="Jespersen J.S."/>
        </authorList>
    </citation>
    <scope>NUCLEOTIDE SEQUENCE [LARGE SCALE GENOMIC DNA]</scope>
    <source>
        <strain evidence="3 4">B7-9</strain>
    </source>
</reference>
<organism evidence="3 4">
    <name type="scientific">Candidatus Chloroploca asiatica</name>
    <dbReference type="NCBI Taxonomy" id="1506545"/>
    <lineage>
        <taxon>Bacteria</taxon>
        <taxon>Bacillati</taxon>
        <taxon>Chloroflexota</taxon>
        <taxon>Chloroflexia</taxon>
        <taxon>Chloroflexales</taxon>
        <taxon>Chloroflexineae</taxon>
        <taxon>Oscillochloridaceae</taxon>
        <taxon>Candidatus Chloroploca</taxon>
    </lineage>
</organism>
<proteinExistence type="predicted"/>
<dbReference type="SUPFAM" id="SSF81606">
    <property type="entry name" value="PP2C-like"/>
    <property type="match status" value="1"/>
</dbReference>
<sequence length="344" mass="38010">MNPTEFRAKLDSPPATPMLTASTGDQAITHGDQTPDAQAVPEGEGDASTAIVEAKPLIKPTPRQWEEHEPIDRSYEVDHKDIRDLDGTRGWRITGASRRGKMHAHEAKYREDAWWAGVSRNKEWTIVAVADGGGSYDLSRVGADIAVKTSVEVLAMELPEGKEIRDSHIRGAMDTALSQTYQALEQKALEIANNIQRPITSRDLSTTLQLFAFCPDERKLTVAQVGDGLIALQKADASYVRLGAADVGEVAGATVFLNNVRGMQWNNRIWIYKLSELPCMIISMTDGVSDDVLDSEEQNIRILFNALNTFACEKIPAEAIYNWLGYDKRASFDDRTLVALYQGS</sequence>
<feature type="domain" description="PPM-type phosphatase" evidence="2">
    <location>
        <begin position="99"/>
        <end position="314"/>
    </location>
</feature>
<evidence type="ECO:0000313" key="3">
    <source>
        <dbReference type="EMBL" id="PDV97459.1"/>
    </source>
</evidence>
<gene>
    <name evidence="3" type="ORF">A9Q02_22490</name>
</gene>
<evidence type="ECO:0000259" key="2">
    <source>
        <dbReference type="Pfam" id="PF13672"/>
    </source>
</evidence>
<feature type="region of interest" description="Disordered" evidence="1">
    <location>
        <begin position="1"/>
        <end position="47"/>
    </location>
</feature>
<dbReference type="Pfam" id="PF13672">
    <property type="entry name" value="PP2C_2"/>
    <property type="match status" value="1"/>
</dbReference>
<dbReference type="InterPro" id="IPR001932">
    <property type="entry name" value="PPM-type_phosphatase-like_dom"/>
</dbReference>
<evidence type="ECO:0000313" key="4">
    <source>
        <dbReference type="Proteomes" id="UP000220922"/>
    </source>
</evidence>
<dbReference type="Proteomes" id="UP000220922">
    <property type="component" value="Unassembled WGS sequence"/>
</dbReference>
<dbReference type="Gene3D" id="3.60.40.10">
    <property type="entry name" value="PPM-type phosphatase domain"/>
    <property type="match status" value="1"/>
</dbReference>
<accession>A0A2H3KJX7</accession>
<dbReference type="EMBL" id="LYXE01000138">
    <property type="protein sequence ID" value="PDV97459.1"/>
    <property type="molecule type" value="Genomic_DNA"/>
</dbReference>
<keyword evidence="4" id="KW-1185">Reference proteome</keyword>
<comment type="caution">
    <text evidence="3">The sequence shown here is derived from an EMBL/GenBank/DDBJ whole genome shotgun (WGS) entry which is preliminary data.</text>
</comment>
<protein>
    <recommendedName>
        <fullName evidence="2">PPM-type phosphatase domain-containing protein</fullName>
    </recommendedName>
</protein>
<dbReference type="InterPro" id="IPR036457">
    <property type="entry name" value="PPM-type-like_dom_sf"/>
</dbReference>
<name>A0A2H3KJX7_9CHLR</name>
<feature type="compositionally biased region" description="Polar residues" evidence="1">
    <location>
        <begin position="19"/>
        <end position="36"/>
    </location>
</feature>
<dbReference type="AlphaFoldDB" id="A0A2H3KJX7"/>
<feature type="compositionally biased region" description="Basic and acidic residues" evidence="1">
    <location>
        <begin position="1"/>
        <end position="10"/>
    </location>
</feature>
<evidence type="ECO:0000256" key="1">
    <source>
        <dbReference type="SAM" id="MobiDB-lite"/>
    </source>
</evidence>